<dbReference type="SUPFAM" id="SSF46785">
    <property type="entry name" value="Winged helix' DNA-binding domain"/>
    <property type="match status" value="1"/>
</dbReference>
<dbReference type="Gene3D" id="1.10.10.10">
    <property type="entry name" value="Winged helix-like DNA-binding domain superfamily/Winged helix DNA-binding domain"/>
    <property type="match status" value="1"/>
</dbReference>
<dbReference type="InterPro" id="IPR036388">
    <property type="entry name" value="WH-like_DNA-bd_sf"/>
</dbReference>
<sequence>MARAYSTPPTRITRRNPTAAWDIDTLVGALARRGWGPIAAETQGVRTVLRALVDVLPHGSAEGRATAHQLADVTGLSERWVRRCLARLEQVGLVQWTRGWIERGRKVPSLFRISKRTIAAWVRAAAGDLDERRTERAEQAAERLAALRSTTVPPRRRKPRPAAPQPAPERSGTELRPSPHEEVTGRAAEPVPLAAGIAMCRDLLATARAATTNRKATR</sequence>
<evidence type="ECO:0000256" key="1">
    <source>
        <dbReference type="SAM" id="MobiDB-lite"/>
    </source>
</evidence>
<keyword evidence="3" id="KW-1185">Reference proteome</keyword>
<evidence type="ECO:0000313" key="3">
    <source>
        <dbReference type="Proteomes" id="UP001442841"/>
    </source>
</evidence>
<organism evidence="2 3">
    <name type="scientific">Ammonicoccus fulvus</name>
    <dbReference type="NCBI Taxonomy" id="3138240"/>
    <lineage>
        <taxon>Bacteria</taxon>
        <taxon>Bacillati</taxon>
        <taxon>Actinomycetota</taxon>
        <taxon>Actinomycetes</taxon>
        <taxon>Propionibacteriales</taxon>
        <taxon>Propionibacteriaceae</taxon>
        <taxon>Ammonicoccus</taxon>
    </lineage>
</organism>
<dbReference type="RefSeq" id="WP_425310633.1">
    <property type="nucleotide sequence ID" value="NZ_CP154795.1"/>
</dbReference>
<feature type="compositionally biased region" description="Basic and acidic residues" evidence="1">
    <location>
        <begin position="171"/>
        <end position="184"/>
    </location>
</feature>
<dbReference type="InterPro" id="IPR036390">
    <property type="entry name" value="WH_DNA-bd_sf"/>
</dbReference>
<evidence type="ECO:0000313" key="2">
    <source>
        <dbReference type="EMBL" id="XAN09176.1"/>
    </source>
</evidence>
<dbReference type="EMBL" id="CP154795">
    <property type="protein sequence ID" value="XAN09176.1"/>
    <property type="molecule type" value="Genomic_DNA"/>
</dbReference>
<dbReference type="Proteomes" id="UP001442841">
    <property type="component" value="Chromosome"/>
</dbReference>
<feature type="region of interest" description="Disordered" evidence="1">
    <location>
        <begin position="147"/>
        <end position="190"/>
    </location>
</feature>
<name>A0ABZ3FSV3_9ACTN</name>
<protein>
    <recommendedName>
        <fullName evidence="4">Helix-turn-helix domain-containing protein</fullName>
    </recommendedName>
</protein>
<gene>
    <name evidence="2" type="ORF">AADG42_18245</name>
</gene>
<proteinExistence type="predicted"/>
<evidence type="ECO:0008006" key="4">
    <source>
        <dbReference type="Google" id="ProtNLM"/>
    </source>
</evidence>
<reference evidence="2 3" key="1">
    <citation type="submission" date="2024-04" db="EMBL/GenBank/DDBJ databases">
        <title>Isolation of an actinomycete strain from pig manure.</title>
        <authorList>
            <person name="Gong T."/>
            <person name="Yu Z."/>
            <person name="An M."/>
            <person name="Wei C."/>
            <person name="Yang W."/>
            <person name="Liu L."/>
        </authorList>
    </citation>
    <scope>NUCLEOTIDE SEQUENCE [LARGE SCALE GENOMIC DNA]</scope>
    <source>
        <strain evidence="2 3">ZF39</strain>
    </source>
</reference>
<accession>A0ABZ3FSV3</accession>